<dbReference type="Proteomes" id="UP001055072">
    <property type="component" value="Unassembled WGS sequence"/>
</dbReference>
<organism evidence="1 2">
    <name type="scientific">Irpex rosettiformis</name>
    <dbReference type="NCBI Taxonomy" id="378272"/>
    <lineage>
        <taxon>Eukaryota</taxon>
        <taxon>Fungi</taxon>
        <taxon>Dikarya</taxon>
        <taxon>Basidiomycota</taxon>
        <taxon>Agaricomycotina</taxon>
        <taxon>Agaricomycetes</taxon>
        <taxon>Polyporales</taxon>
        <taxon>Irpicaceae</taxon>
        <taxon>Irpex</taxon>
    </lineage>
</organism>
<name>A0ACB8UH85_9APHY</name>
<sequence length="376" mass="43120">MLRPPKSKESSKPPPLKFPPLTLATPELVAKYVPCTMHLSVLPPELACRLYYAMLDHSESWQRNKWWLFDRVVESPHRTSFFVRHSSLADEEDAQEAAQFWYNGRPTPPPDYFPPEMEEACRYIERVVNGELRKRERYPLEWGGDPDQNEEAASKEKIIWKANVAASNRYEGGSESVGFHSDQLTYLGPYPTIASLSLGTTRVFRLREVVPTDEKDKRSARTYNIPLPNNSLTIMYASCQERFKHSIPPQTVIEPFHPAFPRPGEDNLPADFESTGHITPAYNARINITFRFYRPDFRPSSIPKCLCGVPCILRPDMKNRYTQEEKGKDRSLVQKYWWTCYAGAQNDGKGCSMWRVMDVKAEGRGPFAGNTEISST</sequence>
<proteinExistence type="predicted"/>
<comment type="caution">
    <text evidence="1">The sequence shown here is derived from an EMBL/GenBank/DDBJ whole genome shotgun (WGS) entry which is preliminary data.</text>
</comment>
<accession>A0ACB8UH85</accession>
<protein>
    <submittedName>
        <fullName evidence="1">Uncharacterized protein</fullName>
    </submittedName>
</protein>
<evidence type="ECO:0000313" key="1">
    <source>
        <dbReference type="EMBL" id="KAI0093554.1"/>
    </source>
</evidence>
<evidence type="ECO:0000313" key="2">
    <source>
        <dbReference type="Proteomes" id="UP001055072"/>
    </source>
</evidence>
<gene>
    <name evidence="1" type="ORF">BDY19DRAFT_982551</name>
</gene>
<keyword evidence="2" id="KW-1185">Reference proteome</keyword>
<dbReference type="EMBL" id="MU274901">
    <property type="protein sequence ID" value="KAI0093554.1"/>
    <property type="molecule type" value="Genomic_DNA"/>
</dbReference>
<reference evidence="1" key="1">
    <citation type="journal article" date="2021" name="Environ. Microbiol.">
        <title>Gene family expansions and transcriptome signatures uncover fungal adaptations to wood decay.</title>
        <authorList>
            <person name="Hage H."/>
            <person name="Miyauchi S."/>
            <person name="Viragh M."/>
            <person name="Drula E."/>
            <person name="Min B."/>
            <person name="Chaduli D."/>
            <person name="Navarro D."/>
            <person name="Favel A."/>
            <person name="Norest M."/>
            <person name="Lesage-Meessen L."/>
            <person name="Balint B."/>
            <person name="Merenyi Z."/>
            <person name="de Eugenio L."/>
            <person name="Morin E."/>
            <person name="Martinez A.T."/>
            <person name="Baldrian P."/>
            <person name="Stursova M."/>
            <person name="Martinez M.J."/>
            <person name="Novotny C."/>
            <person name="Magnuson J.K."/>
            <person name="Spatafora J.W."/>
            <person name="Maurice S."/>
            <person name="Pangilinan J."/>
            <person name="Andreopoulos W."/>
            <person name="LaButti K."/>
            <person name="Hundley H."/>
            <person name="Na H."/>
            <person name="Kuo A."/>
            <person name="Barry K."/>
            <person name="Lipzen A."/>
            <person name="Henrissat B."/>
            <person name="Riley R."/>
            <person name="Ahrendt S."/>
            <person name="Nagy L.G."/>
            <person name="Grigoriev I.V."/>
            <person name="Martin F."/>
            <person name="Rosso M.N."/>
        </authorList>
    </citation>
    <scope>NUCLEOTIDE SEQUENCE</scope>
    <source>
        <strain evidence="1">CBS 384.51</strain>
    </source>
</reference>